<dbReference type="RefSeq" id="WP_378257746.1">
    <property type="nucleotide sequence ID" value="NZ_JBHSJV010000001.1"/>
</dbReference>
<dbReference type="InterPro" id="IPR006148">
    <property type="entry name" value="Glc/Gal-6P_isomerase"/>
</dbReference>
<evidence type="ECO:0000256" key="7">
    <source>
        <dbReference type="RuleBase" id="RU365095"/>
    </source>
</evidence>
<evidence type="ECO:0000259" key="8">
    <source>
        <dbReference type="Pfam" id="PF01182"/>
    </source>
</evidence>
<dbReference type="Pfam" id="PF01182">
    <property type="entry name" value="Glucosamine_iso"/>
    <property type="match status" value="1"/>
</dbReference>
<comment type="similarity">
    <text evidence="4 7">Belongs to the glucosamine/galactosamine-6-phosphate isomerase family. 6-phosphogluconolactonase subfamily.</text>
</comment>
<protein>
    <recommendedName>
        <fullName evidence="6 7">6-phosphogluconolactonase</fullName>
        <shortName evidence="7">6PGL</shortName>
        <ecNumber evidence="5 7">3.1.1.31</ecNumber>
    </recommendedName>
</protein>
<dbReference type="InterPro" id="IPR039104">
    <property type="entry name" value="6PGL"/>
</dbReference>
<dbReference type="PANTHER" id="PTHR11054:SF0">
    <property type="entry name" value="6-PHOSPHOGLUCONOLACTONASE"/>
    <property type="match status" value="1"/>
</dbReference>
<dbReference type="Gene3D" id="3.40.50.1360">
    <property type="match status" value="1"/>
</dbReference>
<accession>A0ABW5N3U3</accession>
<evidence type="ECO:0000256" key="4">
    <source>
        <dbReference type="ARBA" id="ARBA00010662"/>
    </source>
</evidence>
<comment type="function">
    <text evidence="2 7">Hydrolysis of 6-phosphogluconolactone to 6-phosphogluconate.</text>
</comment>
<dbReference type="PANTHER" id="PTHR11054">
    <property type="entry name" value="6-PHOSPHOGLUCONOLACTONASE"/>
    <property type="match status" value="1"/>
</dbReference>
<evidence type="ECO:0000313" key="9">
    <source>
        <dbReference type="EMBL" id="MFD2590302.1"/>
    </source>
</evidence>
<keyword evidence="7 9" id="KW-0378">Hydrolase</keyword>
<name>A0ABW5N3U3_9FLAO</name>
<evidence type="ECO:0000256" key="5">
    <source>
        <dbReference type="ARBA" id="ARBA00013198"/>
    </source>
</evidence>
<evidence type="ECO:0000256" key="2">
    <source>
        <dbReference type="ARBA" id="ARBA00002681"/>
    </source>
</evidence>
<evidence type="ECO:0000256" key="3">
    <source>
        <dbReference type="ARBA" id="ARBA00004961"/>
    </source>
</evidence>
<dbReference type="GO" id="GO:0017057">
    <property type="term" value="F:6-phosphogluconolactonase activity"/>
    <property type="evidence" value="ECO:0007669"/>
    <property type="project" value="UniProtKB-EC"/>
</dbReference>
<evidence type="ECO:0000256" key="6">
    <source>
        <dbReference type="ARBA" id="ARBA00020337"/>
    </source>
</evidence>
<sequence>MEIHKIPKSDYDAVAVSLLKHQFIKLQQKKNKITVALSGGNTPLPILAELAKENLSWEKFHFFMVDERCVSIDDAQSNFGNIKKIFFDNVSSSCYSMVDEKFTFDESIKEYEDLLLKEVELDKEVPVFDLIVLGMGEDGHVASLFPETIALSEQKRIVVRNNVPQLNMDRITLTYPVLLNAKETMIMIKGKKKRQVFEQMYKNGKTNFPMQRIVDQKRNISWIIERE</sequence>
<dbReference type="InterPro" id="IPR037171">
    <property type="entry name" value="NagB/RpiA_transferase-like"/>
</dbReference>
<dbReference type="InterPro" id="IPR005900">
    <property type="entry name" value="6-phosphogluconolactonase_DevB"/>
</dbReference>
<dbReference type="Proteomes" id="UP001597459">
    <property type="component" value="Unassembled WGS sequence"/>
</dbReference>
<dbReference type="EMBL" id="JBHULX010000004">
    <property type="protein sequence ID" value="MFD2590302.1"/>
    <property type="molecule type" value="Genomic_DNA"/>
</dbReference>
<proteinExistence type="inferred from homology"/>
<evidence type="ECO:0000256" key="1">
    <source>
        <dbReference type="ARBA" id="ARBA00000832"/>
    </source>
</evidence>
<comment type="catalytic activity">
    <reaction evidence="1 7">
        <text>6-phospho-D-glucono-1,5-lactone + H2O = 6-phospho-D-gluconate + H(+)</text>
        <dbReference type="Rhea" id="RHEA:12556"/>
        <dbReference type="ChEBI" id="CHEBI:15377"/>
        <dbReference type="ChEBI" id="CHEBI:15378"/>
        <dbReference type="ChEBI" id="CHEBI:57955"/>
        <dbReference type="ChEBI" id="CHEBI:58759"/>
        <dbReference type="EC" id="3.1.1.31"/>
    </reaction>
</comment>
<dbReference type="NCBIfam" id="TIGR01198">
    <property type="entry name" value="pgl"/>
    <property type="match status" value="1"/>
</dbReference>
<feature type="domain" description="Glucosamine/galactosamine-6-phosphate isomerase" evidence="8">
    <location>
        <begin position="16"/>
        <end position="222"/>
    </location>
</feature>
<keyword evidence="10" id="KW-1185">Reference proteome</keyword>
<evidence type="ECO:0000313" key="10">
    <source>
        <dbReference type="Proteomes" id="UP001597459"/>
    </source>
</evidence>
<organism evidence="9 10">
    <name type="scientific">Aquimarina hainanensis</name>
    <dbReference type="NCBI Taxonomy" id="1578017"/>
    <lineage>
        <taxon>Bacteria</taxon>
        <taxon>Pseudomonadati</taxon>
        <taxon>Bacteroidota</taxon>
        <taxon>Flavobacteriia</taxon>
        <taxon>Flavobacteriales</taxon>
        <taxon>Flavobacteriaceae</taxon>
        <taxon>Aquimarina</taxon>
    </lineage>
</organism>
<comment type="pathway">
    <text evidence="3 7">Carbohydrate degradation; pentose phosphate pathway; D-ribulose 5-phosphate from D-glucose 6-phosphate (oxidative stage): step 2/3.</text>
</comment>
<reference evidence="10" key="1">
    <citation type="journal article" date="2019" name="Int. J. Syst. Evol. Microbiol.">
        <title>The Global Catalogue of Microorganisms (GCM) 10K type strain sequencing project: providing services to taxonomists for standard genome sequencing and annotation.</title>
        <authorList>
            <consortium name="The Broad Institute Genomics Platform"/>
            <consortium name="The Broad Institute Genome Sequencing Center for Infectious Disease"/>
            <person name="Wu L."/>
            <person name="Ma J."/>
        </authorList>
    </citation>
    <scope>NUCLEOTIDE SEQUENCE [LARGE SCALE GENOMIC DNA]</scope>
    <source>
        <strain evidence="10">KCTC 42423</strain>
    </source>
</reference>
<dbReference type="CDD" id="cd01400">
    <property type="entry name" value="6PGL"/>
    <property type="match status" value="1"/>
</dbReference>
<comment type="caution">
    <text evidence="9">The sequence shown here is derived from an EMBL/GenBank/DDBJ whole genome shotgun (WGS) entry which is preliminary data.</text>
</comment>
<dbReference type="EC" id="3.1.1.31" evidence="5 7"/>
<gene>
    <name evidence="7 9" type="primary">pgl</name>
    <name evidence="9" type="ORF">ACFSTE_05625</name>
</gene>
<dbReference type="SUPFAM" id="SSF100950">
    <property type="entry name" value="NagB/RpiA/CoA transferase-like"/>
    <property type="match status" value="1"/>
</dbReference>